<dbReference type="EMBL" id="KN817617">
    <property type="protein sequence ID" value="KJA16674.1"/>
    <property type="molecule type" value="Genomic_DNA"/>
</dbReference>
<organism evidence="2 3">
    <name type="scientific">Hypholoma sublateritium (strain FD-334 SS-4)</name>
    <dbReference type="NCBI Taxonomy" id="945553"/>
    <lineage>
        <taxon>Eukaryota</taxon>
        <taxon>Fungi</taxon>
        <taxon>Dikarya</taxon>
        <taxon>Basidiomycota</taxon>
        <taxon>Agaricomycotina</taxon>
        <taxon>Agaricomycetes</taxon>
        <taxon>Agaricomycetidae</taxon>
        <taxon>Agaricales</taxon>
        <taxon>Agaricineae</taxon>
        <taxon>Strophariaceae</taxon>
        <taxon>Hypholoma</taxon>
    </lineage>
</organism>
<keyword evidence="3" id="KW-1185">Reference proteome</keyword>
<reference evidence="3" key="1">
    <citation type="submission" date="2014-04" db="EMBL/GenBank/DDBJ databases">
        <title>Evolutionary Origins and Diversification of the Mycorrhizal Mutualists.</title>
        <authorList>
            <consortium name="DOE Joint Genome Institute"/>
            <consortium name="Mycorrhizal Genomics Consortium"/>
            <person name="Kohler A."/>
            <person name="Kuo A."/>
            <person name="Nagy L.G."/>
            <person name="Floudas D."/>
            <person name="Copeland A."/>
            <person name="Barry K.W."/>
            <person name="Cichocki N."/>
            <person name="Veneault-Fourrey C."/>
            <person name="LaButti K."/>
            <person name="Lindquist E.A."/>
            <person name="Lipzen A."/>
            <person name="Lundell T."/>
            <person name="Morin E."/>
            <person name="Murat C."/>
            <person name="Riley R."/>
            <person name="Ohm R."/>
            <person name="Sun H."/>
            <person name="Tunlid A."/>
            <person name="Henrissat B."/>
            <person name="Grigoriev I.V."/>
            <person name="Hibbett D.S."/>
            <person name="Martin F."/>
        </authorList>
    </citation>
    <scope>NUCLEOTIDE SEQUENCE [LARGE SCALE GENOMIC DNA]</scope>
    <source>
        <strain evidence="3">FD-334 SS-4</strain>
    </source>
</reference>
<evidence type="ECO:0000313" key="2">
    <source>
        <dbReference type="EMBL" id="KJA16674.1"/>
    </source>
</evidence>
<evidence type="ECO:0000256" key="1">
    <source>
        <dbReference type="SAM" id="MobiDB-lite"/>
    </source>
</evidence>
<feature type="region of interest" description="Disordered" evidence="1">
    <location>
        <begin position="1"/>
        <end position="23"/>
    </location>
</feature>
<dbReference type="Proteomes" id="UP000054270">
    <property type="component" value="Unassembled WGS sequence"/>
</dbReference>
<dbReference type="AlphaFoldDB" id="A0A0D2NC38"/>
<accession>A0A0D2NC38</accession>
<evidence type="ECO:0000313" key="3">
    <source>
        <dbReference type="Proteomes" id="UP000054270"/>
    </source>
</evidence>
<name>A0A0D2NC38_HYPSF</name>
<protein>
    <submittedName>
        <fullName evidence="2">Uncharacterized protein</fullName>
    </submittedName>
</protein>
<sequence length="175" mass="19497">MRPEEELNSKPATPVTAPDAGGFLSPWDATVPTEIQLRPAIRLVGEPQTNGRPTPLRVCGYVFLISDIVKWMDSQQLIPELKGSPADRADKGWSYLVNILGPRGITCWLVRTHFLDEHGKPTKRKCTATSLILGSNETKEERLATRNMKKIELIHKVFKIPMGALGAPEWFVPAE</sequence>
<gene>
    <name evidence="2" type="ORF">HYPSUDRAFT_47172</name>
</gene>
<proteinExistence type="predicted"/>